<accession>A0AAD7NR47</accession>
<proteinExistence type="inferred from homology"/>
<dbReference type="GO" id="GO:0005762">
    <property type="term" value="C:mitochondrial large ribosomal subunit"/>
    <property type="evidence" value="ECO:0007669"/>
    <property type="project" value="TreeGrafter"/>
</dbReference>
<keyword evidence="4" id="KW-0496">Mitochondrion</keyword>
<dbReference type="GO" id="GO:0006412">
    <property type="term" value="P:translation"/>
    <property type="evidence" value="ECO:0007669"/>
    <property type="project" value="InterPro"/>
</dbReference>
<name>A0AAD7NR47_9AGAR</name>
<evidence type="ECO:0000256" key="5">
    <source>
        <dbReference type="ARBA" id="ARBA00023274"/>
    </source>
</evidence>
<comment type="caution">
    <text evidence="7">The sequence shown here is derived from an EMBL/GenBank/DDBJ whole genome shotgun (WGS) entry which is preliminary data.</text>
</comment>
<gene>
    <name evidence="7" type="ORF">B0H16DRAFT_1514504</name>
</gene>
<keyword evidence="8" id="KW-1185">Reference proteome</keyword>
<dbReference type="Proteomes" id="UP001215598">
    <property type="component" value="Unassembled WGS sequence"/>
</dbReference>
<dbReference type="GO" id="GO:0003735">
    <property type="term" value="F:structural constituent of ribosome"/>
    <property type="evidence" value="ECO:0007669"/>
    <property type="project" value="InterPro"/>
</dbReference>
<comment type="subcellular location">
    <subcellularLocation>
        <location evidence="1">Mitochondrion</location>
    </subcellularLocation>
</comment>
<evidence type="ECO:0000313" key="7">
    <source>
        <dbReference type="EMBL" id="KAJ7771727.1"/>
    </source>
</evidence>
<sequence length="98" mass="11370">MLRASANTSAKYFIPRNSRQHLPVYTELRNGSQCFILIKKIQGHAPALAKDLTDSLFAPQSFEASHMRIEQRSDRLVIKGARPDWKDRVVDWLRERGY</sequence>
<evidence type="ECO:0000256" key="1">
    <source>
        <dbReference type="ARBA" id="ARBA00004173"/>
    </source>
</evidence>
<evidence type="ECO:0000256" key="6">
    <source>
        <dbReference type="ARBA" id="ARBA00035191"/>
    </source>
</evidence>
<dbReference type="PANTHER" id="PTHR13477:SF0">
    <property type="entry name" value="LARGE RIBOSOMAL SUBUNIT PROTEIN ML49"/>
    <property type="match status" value="1"/>
</dbReference>
<dbReference type="AlphaFoldDB" id="A0AAD7NR47"/>
<keyword evidence="5" id="KW-0687">Ribonucleoprotein</keyword>
<dbReference type="Pfam" id="PF05046">
    <property type="entry name" value="Img2"/>
    <property type="match status" value="1"/>
</dbReference>
<dbReference type="Gene3D" id="3.30.780.10">
    <property type="entry name" value="SUI1-like domain"/>
    <property type="match status" value="1"/>
</dbReference>
<comment type="similarity">
    <text evidence="2">Belongs to the mitochondrion-specific ribosomal protein mL49 family.</text>
</comment>
<dbReference type="InterPro" id="IPR007740">
    <property type="entry name" value="Ribosomal_mL49"/>
</dbReference>
<evidence type="ECO:0000256" key="3">
    <source>
        <dbReference type="ARBA" id="ARBA00022980"/>
    </source>
</evidence>
<evidence type="ECO:0000313" key="8">
    <source>
        <dbReference type="Proteomes" id="UP001215598"/>
    </source>
</evidence>
<keyword evidence="3" id="KW-0689">Ribosomal protein</keyword>
<protein>
    <recommendedName>
        <fullName evidence="6">Large ribosomal subunit protein mL49</fullName>
    </recommendedName>
</protein>
<dbReference type="PANTHER" id="PTHR13477">
    <property type="entry name" value="MITOCHONDRIAL 39S RIBOSOMAL PROTEIN L49"/>
    <property type="match status" value="1"/>
</dbReference>
<evidence type="ECO:0000256" key="4">
    <source>
        <dbReference type="ARBA" id="ARBA00023128"/>
    </source>
</evidence>
<organism evidence="7 8">
    <name type="scientific">Mycena metata</name>
    <dbReference type="NCBI Taxonomy" id="1033252"/>
    <lineage>
        <taxon>Eukaryota</taxon>
        <taxon>Fungi</taxon>
        <taxon>Dikarya</taxon>
        <taxon>Basidiomycota</taxon>
        <taxon>Agaricomycotina</taxon>
        <taxon>Agaricomycetes</taxon>
        <taxon>Agaricomycetidae</taxon>
        <taxon>Agaricales</taxon>
        <taxon>Marasmiineae</taxon>
        <taxon>Mycenaceae</taxon>
        <taxon>Mycena</taxon>
    </lineage>
</organism>
<reference evidence="7" key="1">
    <citation type="submission" date="2023-03" db="EMBL/GenBank/DDBJ databases">
        <title>Massive genome expansion in bonnet fungi (Mycena s.s.) driven by repeated elements and novel gene families across ecological guilds.</title>
        <authorList>
            <consortium name="Lawrence Berkeley National Laboratory"/>
            <person name="Harder C.B."/>
            <person name="Miyauchi S."/>
            <person name="Viragh M."/>
            <person name="Kuo A."/>
            <person name="Thoen E."/>
            <person name="Andreopoulos B."/>
            <person name="Lu D."/>
            <person name="Skrede I."/>
            <person name="Drula E."/>
            <person name="Henrissat B."/>
            <person name="Morin E."/>
            <person name="Kohler A."/>
            <person name="Barry K."/>
            <person name="LaButti K."/>
            <person name="Morin E."/>
            <person name="Salamov A."/>
            <person name="Lipzen A."/>
            <person name="Mereny Z."/>
            <person name="Hegedus B."/>
            <person name="Baldrian P."/>
            <person name="Stursova M."/>
            <person name="Weitz H."/>
            <person name="Taylor A."/>
            <person name="Grigoriev I.V."/>
            <person name="Nagy L.G."/>
            <person name="Martin F."/>
            <person name="Kauserud H."/>
        </authorList>
    </citation>
    <scope>NUCLEOTIDE SEQUENCE</scope>
    <source>
        <strain evidence="7">CBHHK182m</strain>
    </source>
</reference>
<dbReference type="EMBL" id="JARKIB010000015">
    <property type="protein sequence ID" value="KAJ7771727.1"/>
    <property type="molecule type" value="Genomic_DNA"/>
</dbReference>
<evidence type="ECO:0000256" key="2">
    <source>
        <dbReference type="ARBA" id="ARBA00005677"/>
    </source>
</evidence>